<evidence type="ECO:0000313" key="3">
    <source>
        <dbReference type="Proteomes" id="UP000189462"/>
    </source>
</evidence>
<dbReference type="Proteomes" id="UP000189462">
    <property type="component" value="Unassembled WGS sequence"/>
</dbReference>
<comment type="caution">
    <text evidence="2">The sequence shown here is derived from an EMBL/GenBank/DDBJ whole genome shotgun (WGS) entry which is preliminary data.</text>
</comment>
<protein>
    <submittedName>
        <fullName evidence="2">Uncharacterized protein</fullName>
    </submittedName>
</protein>
<proteinExistence type="predicted"/>
<evidence type="ECO:0000256" key="1">
    <source>
        <dbReference type="SAM" id="Phobius"/>
    </source>
</evidence>
<accession>A0A1V3NR95</accession>
<feature type="transmembrane region" description="Helical" evidence="1">
    <location>
        <begin position="148"/>
        <end position="169"/>
    </location>
</feature>
<evidence type="ECO:0000313" key="2">
    <source>
        <dbReference type="EMBL" id="OOG27570.1"/>
    </source>
</evidence>
<organism evidence="2 3">
    <name type="scientific">Thioalkalivibrio denitrificans</name>
    <dbReference type="NCBI Taxonomy" id="108003"/>
    <lineage>
        <taxon>Bacteria</taxon>
        <taxon>Pseudomonadati</taxon>
        <taxon>Pseudomonadota</taxon>
        <taxon>Gammaproteobacteria</taxon>
        <taxon>Chromatiales</taxon>
        <taxon>Ectothiorhodospiraceae</taxon>
        <taxon>Thioalkalivibrio</taxon>
    </lineage>
</organism>
<feature type="transmembrane region" description="Helical" evidence="1">
    <location>
        <begin position="121"/>
        <end position="142"/>
    </location>
</feature>
<dbReference type="AlphaFoldDB" id="A0A1V3NR95"/>
<keyword evidence="1" id="KW-0812">Transmembrane</keyword>
<dbReference type="RefSeq" id="WP_077277774.1">
    <property type="nucleotide sequence ID" value="NZ_MVBK01000019.1"/>
</dbReference>
<keyword evidence="3" id="KW-1185">Reference proteome</keyword>
<dbReference type="EMBL" id="MVBK01000019">
    <property type="protein sequence ID" value="OOG27570.1"/>
    <property type="molecule type" value="Genomic_DNA"/>
</dbReference>
<reference evidence="2 3" key="1">
    <citation type="submission" date="2017-02" db="EMBL/GenBank/DDBJ databases">
        <title>Genomic diversity within the haloalkaliphilic genus Thioalkalivibrio.</title>
        <authorList>
            <person name="Ahn A.-C."/>
            <person name="Meier-Kolthoff J."/>
            <person name="Overmars L."/>
            <person name="Richter M."/>
            <person name="Woyke T."/>
            <person name="Sorokin D.Y."/>
            <person name="Muyzer G."/>
        </authorList>
    </citation>
    <scope>NUCLEOTIDE SEQUENCE [LARGE SCALE GENOMIC DNA]</scope>
    <source>
        <strain evidence="2 3">ALJD</strain>
    </source>
</reference>
<sequence>MAAKKIGEGKAAQFTYEVYELSGEVQSETTRSETEVTGQIHGGGGPYSYVQGRIKSKTTRYQTIMLREDDGTEHAIELVNMVLPCTAGQRVTLWRLGGGVWFRGVNRNTQQTVARSDLGKVLFAWIPAILAGIGTFLVLLTMNTADDTIDWLGFTVFMAVGGYGVGWVVGTVMGSKRKSAIHAVAAQRDGG</sequence>
<keyword evidence="1" id="KW-0472">Membrane</keyword>
<name>A0A1V3NR95_9GAMM</name>
<keyword evidence="1" id="KW-1133">Transmembrane helix</keyword>
<gene>
    <name evidence="2" type="ORF">B1C78_03625</name>
</gene>